<accession>A0A927C3V2</accession>
<evidence type="ECO:0000313" key="3">
    <source>
        <dbReference type="EMBL" id="MBD2860319.1"/>
    </source>
</evidence>
<organism evidence="3 4">
    <name type="scientific">Spongiibacter pelagi</name>
    <dbReference type="NCBI Taxonomy" id="2760804"/>
    <lineage>
        <taxon>Bacteria</taxon>
        <taxon>Pseudomonadati</taxon>
        <taxon>Pseudomonadota</taxon>
        <taxon>Gammaproteobacteria</taxon>
        <taxon>Cellvibrionales</taxon>
        <taxon>Spongiibacteraceae</taxon>
        <taxon>Spongiibacter</taxon>
    </lineage>
</organism>
<evidence type="ECO:0000259" key="2">
    <source>
        <dbReference type="Pfam" id="PF13102"/>
    </source>
</evidence>
<sequence>MRARKQFRVDQAESLNVAVTEKPYRPLLRDVPPDNSVVSFPPNPKEVLSFDFTPNYGLGFDAIVSALQQTVEICLAENVVEASTVASYCSGGVRELCKYLTLYRQGLNRELLLGDITVEFIENYIQHLKIRHPNGTTAKGYYTQTKSLLRQMLKMGWIEHLDFPKNPFPHSNKQCKGQKPFSKSERKRIAQTLKKDVSIILSKNEPLTADELVICVLAIALRSGMNTVPLLEMTTDSIKDHPLKENRKLLVLYKRRGNATHIQSLRHAKEVENAQTVLADVAMIVEHIIRVNALVRAELGSDLVFAYRSRAGGNVGQPTALSSSMLTEGIKSWRKEHDLKNDSGDPLTINISRFRKTFENRIFELSGGDPFVTARLSNSTVKVTDQHYLEAPVEAESNFRLMGEVRTKELLSKVNLIENNTPVSKCNLIPTETDKDGNDVYCTKFLKCVRCRHMVVTPEDLYRLFSFYWLLVSEREQVGAKRWKKYFFHIIRIIDNDIAPLFDEDYVREVKERARIEPHPAWKHRHQLEEVA</sequence>
<evidence type="ECO:0000313" key="4">
    <source>
        <dbReference type="Proteomes" id="UP000610558"/>
    </source>
</evidence>
<dbReference type="Pfam" id="PF13102">
    <property type="entry name" value="Phage_int_SAM_5"/>
    <property type="match status" value="1"/>
</dbReference>
<dbReference type="InterPro" id="IPR010998">
    <property type="entry name" value="Integrase_recombinase_N"/>
</dbReference>
<dbReference type="RefSeq" id="WP_190766974.1">
    <property type="nucleotide sequence ID" value="NZ_JACXLD010000026.1"/>
</dbReference>
<dbReference type="InterPro" id="IPR025269">
    <property type="entry name" value="SAM-like_dom"/>
</dbReference>
<name>A0A927C3V2_9GAMM</name>
<evidence type="ECO:0000256" key="1">
    <source>
        <dbReference type="ARBA" id="ARBA00023125"/>
    </source>
</evidence>
<protein>
    <submittedName>
        <fullName evidence="3">Phage integrase SAM-like domain-containing protein</fullName>
    </submittedName>
</protein>
<dbReference type="InterPro" id="IPR011010">
    <property type="entry name" value="DNA_brk_join_enz"/>
</dbReference>
<reference evidence="3" key="1">
    <citation type="submission" date="2020-09" db="EMBL/GenBank/DDBJ databases">
        <authorList>
            <person name="Yoon J.-W."/>
        </authorList>
    </citation>
    <scope>NUCLEOTIDE SEQUENCE</scope>
    <source>
        <strain evidence="3">KMU-158</strain>
    </source>
</reference>
<gene>
    <name evidence="3" type="ORF">IB286_15085</name>
</gene>
<proteinExistence type="predicted"/>
<keyword evidence="1" id="KW-0238">DNA-binding</keyword>
<comment type="caution">
    <text evidence="3">The sequence shown here is derived from an EMBL/GenBank/DDBJ whole genome shotgun (WGS) entry which is preliminary data.</text>
</comment>
<dbReference type="Gene3D" id="1.10.150.130">
    <property type="match status" value="1"/>
</dbReference>
<dbReference type="Proteomes" id="UP000610558">
    <property type="component" value="Unassembled WGS sequence"/>
</dbReference>
<dbReference type="EMBL" id="JACXLD010000026">
    <property type="protein sequence ID" value="MBD2860319.1"/>
    <property type="molecule type" value="Genomic_DNA"/>
</dbReference>
<keyword evidence="4" id="KW-1185">Reference proteome</keyword>
<dbReference type="AlphaFoldDB" id="A0A927C3V2"/>
<feature type="domain" description="Phage integrase SAM-like" evidence="2">
    <location>
        <begin position="94"/>
        <end position="165"/>
    </location>
</feature>
<dbReference type="GO" id="GO:0003677">
    <property type="term" value="F:DNA binding"/>
    <property type="evidence" value="ECO:0007669"/>
    <property type="project" value="UniProtKB-KW"/>
</dbReference>
<dbReference type="SUPFAM" id="SSF56349">
    <property type="entry name" value="DNA breaking-rejoining enzymes"/>
    <property type="match status" value="1"/>
</dbReference>